<keyword evidence="2" id="KW-1003">Cell membrane</keyword>
<feature type="transmembrane region" description="Helical" evidence="8">
    <location>
        <begin position="116"/>
        <end position="136"/>
    </location>
</feature>
<feature type="transmembrane region" description="Helical" evidence="8">
    <location>
        <begin position="87"/>
        <end position="109"/>
    </location>
</feature>
<comment type="caution">
    <text evidence="10">The sequence shown here is derived from an EMBL/GenBank/DDBJ whole genome shotgun (WGS) entry which is preliminary data.</text>
</comment>
<dbReference type="Pfam" id="PF13231">
    <property type="entry name" value="PMT_2"/>
    <property type="match status" value="1"/>
</dbReference>
<evidence type="ECO:0000256" key="6">
    <source>
        <dbReference type="ARBA" id="ARBA00022989"/>
    </source>
</evidence>
<dbReference type="GO" id="GO:0009103">
    <property type="term" value="P:lipopolysaccharide biosynthetic process"/>
    <property type="evidence" value="ECO:0007669"/>
    <property type="project" value="UniProtKB-ARBA"/>
</dbReference>
<dbReference type="PANTHER" id="PTHR33908">
    <property type="entry name" value="MANNOSYLTRANSFERASE YKCB-RELATED"/>
    <property type="match status" value="1"/>
</dbReference>
<evidence type="ECO:0000256" key="8">
    <source>
        <dbReference type="SAM" id="Phobius"/>
    </source>
</evidence>
<evidence type="ECO:0000256" key="1">
    <source>
        <dbReference type="ARBA" id="ARBA00004651"/>
    </source>
</evidence>
<keyword evidence="5 8" id="KW-0812">Transmembrane</keyword>
<keyword evidence="3" id="KW-0328">Glycosyltransferase</keyword>
<accession>A0A1F5FHZ8</accession>
<dbReference type="InterPro" id="IPR038731">
    <property type="entry name" value="RgtA/B/C-like"/>
</dbReference>
<dbReference type="PANTHER" id="PTHR33908:SF11">
    <property type="entry name" value="MEMBRANE PROTEIN"/>
    <property type="match status" value="1"/>
</dbReference>
<keyword evidence="7 8" id="KW-0472">Membrane</keyword>
<keyword evidence="6 8" id="KW-1133">Transmembrane helix</keyword>
<feature type="transmembrane region" description="Helical" evidence="8">
    <location>
        <begin position="165"/>
        <end position="197"/>
    </location>
</feature>
<evidence type="ECO:0000313" key="10">
    <source>
        <dbReference type="EMBL" id="OGD79202.1"/>
    </source>
</evidence>
<evidence type="ECO:0000256" key="3">
    <source>
        <dbReference type="ARBA" id="ARBA00022676"/>
    </source>
</evidence>
<dbReference type="EMBL" id="MFAM01000024">
    <property type="protein sequence ID" value="OGD79202.1"/>
    <property type="molecule type" value="Genomic_DNA"/>
</dbReference>
<dbReference type="AlphaFoldDB" id="A0A1F5FHZ8"/>
<feature type="transmembrane region" description="Helical" evidence="8">
    <location>
        <begin position="12"/>
        <end position="31"/>
    </location>
</feature>
<protein>
    <recommendedName>
        <fullName evidence="9">Glycosyltransferase RgtA/B/C/D-like domain-containing protein</fullName>
    </recommendedName>
</protein>
<evidence type="ECO:0000259" key="9">
    <source>
        <dbReference type="Pfam" id="PF13231"/>
    </source>
</evidence>
<proteinExistence type="predicted"/>
<comment type="subcellular location">
    <subcellularLocation>
        <location evidence="1">Cell membrane</location>
        <topology evidence="1">Multi-pass membrane protein</topology>
    </subcellularLocation>
</comment>
<evidence type="ECO:0000256" key="2">
    <source>
        <dbReference type="ARBA" id="ARBA00022475"/>
    </source>
</evidence>
<feature type="transmembrane region" description="Helical" evidence="8">
    <location>
        <begin position="322"/>
        <end position="341"/>
    </location>
</feature>
<evidence type="ECO:0000256" key="4">
    <source>
        <dbReference type="ARBA" id="ARBA00022679"/>
    </source>
</evidence>
<dbReference type="InterPro" id="IPR050297">
    <property type="entry name" value="LipidA_mod_glycosyltrf_83"/>
</dbReference>
<feature type="transmembrane region" description="Helical" evidence="8">
    <location>
        <begin position="296"/>
        <end position="315"/>
    </location>
</feature>
<sequence length="502" mass="57131">MKVMQWFPRLKKLEWLIILGVIIVYFVLTLTNLTKLPIFVDEALYLRWAQIAWHDASWRFISLTDGKQPLYVWFVIPFMKLISDPLYAGRLASVVCGLFSVLGIGYLGWLIQGKRTALFAMIVATLSPYLFFYYRFGVMESMLVAGSLWVCNFSILLARARRLDVALILGMLGGATMLVKSSGTFFLLLIPFAYLLVADFPKFFSRSTGRYSLLVLVSWILATVIYNVQRLSPWMHMIAQKNAFFIVPYAEIFAEFARLSNNFLDVWRWQISYTTLPLLLIALFGLYQLFRKNWRLGVFLSAWLFGPMLGTVLLARLFAPRYIVFVTPFILLLAASAISAIKNLKYSILILFVLTLPPLYLIGRLLFDPIHFPYVSVDEGYVNGWSAGEGTKQIADWAVNRLQTTGQPLTIFTEGTFGILPHGLELYADGRVEGLTIRGLYPINSIPPQETIESVATNPETYLILNNTQTMGDQAGLELIAEYAKRDPAYTMRLYRVLPLIK</sequence>
<feature type="transmembrane region" description="Helical" evidence="8">
    <location>
        <begin position="209"/>
        <end position="228"/>
    </location>
</feature>
<dbReference type="GO" id="GO:0016763">
    <property type="term" value="F:pentosyltransferase activity"/>
    <property type="evidence" value="ECO:0007669"/>
    <property type="project" value="TreeGrafter"/>
</dbReference>
<feature type="domain" description="Glycosyltransferase RgtA/B/C/D-like" evidence="9">
    <location>
        <begin position="69"/>
        <end position="224"/>
    </location>
</feature>
<dbReference type="Proteomes" id="UP000176682">
    <property type="component" value="Unassembled WGS sequence"/>
</dbReference>
<keyword evidence="4" id="KW-0808">Transferase</keyword>
<evidence type="ECO:0000256" key="5">
    <source>
        <dbReference type="ARBA" id="ARBA00022692"/>
    </source>
</evidence>
<dbReference type="GO" id="GO:0005886">
    <property type="term" value="C:plasma membrane"/>
    <property type="evidence" value="ECO:0007669"/>
    <property type="project" value="UniProtKB-SubCell"/>
</dbReference>
<feature type="transmembrane region" description="Helical" evidence="8">
    <location>
        <begin position="271"/>
        <end position="290"/>
    </location>
</feature>
<reference evidence="10 11" key="1">
    <citation type="journal article" date="2016" name="Nat. Commun.">
        <title>Thousands of microbial genomes shed light on interconnected biogeochemical processes in an aquifer system.</title>
        <authorList>
            <person name="Anantharaman K."/>
            <person name="Brown C.T."/>
            <person name="Hug L.A."/>
            <person name="Sharon I."/>
            <person name="Castelle C.J."/>
            <person name="Probst A.J."/>
            <person name="Thomas B.C."/>
            <person name="Singh A."/>
            <person name="Wilkins M.J."/>
            <person name="Karaoz U."/>
            <person name="Brodie E.L."/>
            <person name="Williams K.H."/>
            <person name="Hubbard S.S."/>
            <person name="Banfield J.F."/>
        </authorList>
    </citation>
    <scope>NUCLEOTIDE SEQUENCE [LARGE SCALE GENOMIC DNA]</scope>
</reference>
<evidence type="ECO:0000313" key="11">
    <source>
        <dbReference type="Proteomes" id="UP000176682"/>
    </source>
</evidence>
<name>A0A1F5FHZ8_9BACT</name>
<gene>
    <name evidence="10" type="ORF">A2368_00470</name>
</gene>
<organism evidence="10 11">
    <name type="scientific">Candidatus Collierbacteria bacterium RIFOXYB1_FULL_49_13</name>
    <dbReference type="NCBI Taxonomy" id="1817728"/>
    <lineage>
        <taxon>Bacteria</taxon>
        <taxon>Candidatus Collieribacteriota</taxon>
    </lineage>
</organism>
<evidence type="ECO:0000256" key="7">
    <source>
        <dbReference type="ARBA" id="ARBA00023136"/>
    </source>
</evidence>
<feature type="transmembrane region" description="Helical" evidence="8">
    <location>
        <begin position="347"/>
        <end position="367"/>
    </location>
</feature>